<evidence type="ECO:0000256" key="1">
    <source>
        <dbReference type="SAM" id="SignalP"/>
    </source>
</evidence>
<sequence length="64" mass="6513" precursor="true">MAGLKRFVLALILSASAVLMAGCGVGCGEPNWLLRVAGDSIGNDATGLNVSASDQVCVTRSFND</sequence>
<protein>
    <recommendedName>
        <fullName evidence="4">Lipoprotein</fullName>
    </recommendedName>
</protein>
<evidence type="ECO:0000313" key="2">
    <source>
        <dbReference type="EMBL" id="CQD15026.1"/>
    </source>
</evidence>
<organism evidence="2 3">
    <name type="scientific">Mycobacterium europaeum</name>
    <dbReference type="NCBI Taxonomy" id="761804"/>
    <lineage>
        <taxon>Bacteria</taxon>
        <taxon>Bacillati</taxon>
        <taxon>Actinomycetota</taxon>
        <taxon>Actinomycetes</taxon>
        <taxon>Mycobacteriales</taxon>
        <taxon>Mycobacteriaceae</taxon>
        <taxon>Mycobacterium</taxon>
        <taxon>Mycobacterium simiae complex</taxon>
    </lineage>
</organism>
<evidence type="ECO:0008006" key="4">
    <source>
        <dbReference type="Google" id="ProtNLM"/>
    </source>
</evidence>
<keyword evidence="1" id="KW-0732">Signal</keyword>
<accession>A0A0U1DFE0</accession>
<keyword evidence="3" id="KW-1185">Reference proteome</keyword>
<feature type="chain" id="PRO_5038748710" description="Lipoprotein" evidence="1">
    <location>
        <begin position="22"/>
        <end position="64"/>
    </location>
</feature>
<feature type="signal peptide" evidence="1">
    <location>
        <begin position="1"/>
        <end position="21"/>
    </location>
</feature>
<name>A0A0U1DFE0_9MYCO</name>
<reference evidence="3" key="1">
    <citation type="submission" date="2015-03" db="EMBL/GenBank/DDBJ databases">
        <authorList>
            <person name="Urmite Genomes"/>
        </authorList>
    </citation>
    <scope>NUCLEOTIDE SEQUENCE [LARGE SCALE GENOMIC DNA]</scope>
    <source>
        <strain evidence="3">CSUR P1344</strain>
    </source>
</reference>
<gene>
    <name evidence="2" type="ORF">BN000_03107</name>
</gene>
<dbReference type="AlphaFoldDB" id="A0A0U1DFE0"/>
<dbReference type="PROSITE" id="PS51257">
    <property type="entry name" value="PROKAR_LIPOPROTEIN"/>
    <property type="match status" value="1"/>
</dbReference>
<evidence type="ECO:0000313" key="3">
    <source>
        <dbReference type="Proteomes" id="UP000199601"/>
    </source>
</evidence>
<dbReference type="EMBL" id="CTEC01000002">
    <property type="protein sequence ID" value="CQD15026.1"/>
    <property type="molecule type" value="Genomic_DNA"/>
</dbReference>
<dbReference type="RefSeq" id="WP_141659234.1">
    <property type="nucleotide sequence ID" value="NZ_CTEC01000002.1"/>
</dbReference>
<dbReference type="Proteomes" id="UP000199601">
    <property type="component" value="Unassembled WGS sequence"/>
</dbReference>
<proteinExistence type="predicted"/>
<dbReference type="OrthoDB" id="4748371at2"/>